<organism evidence="2 3">
    <name type="scientific">Labrus bergylta</name>
    <name type="common">ballan wrasse</name>
    <dbReference type="NCBI Taxonomy" id="56723"/>
    <lineage>
        <taxon>Eukaryota</taxon>
        <taxon>Metazoa</taxon>
        <taxon>Chordata</taxon>
        <taxon>Craniata</taxon>
        <taxon>Vertebrata</taxon>
        <taxon>Euteleostomi</taxon>
        <taxon>Actinopterygii</taxon>
        <taxon>Neopterygii</taxon>
        <taxon>Teleostei</taxon>
        <taxon>Neoteleostei</taxon>
        <taxon>Acanthomorphata</taxon>
        <taxon>Eupercaria</taxon>
        <taxon>Labriformes</taxon>
        <taxon>Labridae</taxon>
        <taxon>Labrus</taxon>
    </lineage>
</organism>
<protein>
    <recommendedName>
        <fullName evidence="4">ODF3A protein</fullName>
    </recommendedName>
</protein>
<accession>A0A3Q3E3C9</accession>
<evidence type="ECO:0008006" key="4">
    <source>
        <dbReference type="Google" id="ProtNLM"/>
    </source>
</evidence>
<sequence>TKSQSWSGSWRARHRTLNCFSALSTWSKTVGRTAALWHSICGGSRTGSFLEDLKKTPGPAAYKAVDPYIYMKKPPHFSMTGRNTPCDFTKKPGPGAHYPERVTNTRAKAQSFSFGLRHSEYIAPLSAQ</sequence>
<name>A0A3Q3E3C9_9LABR</name>
<keyword evidence="3" id="KW-1185">Reference proteome</keyword>
<reference evidence="2" key="2">
    <citation type="submission" date="2025-09" db="UniProtKB">
        <authorList>
            <consortium name="Ensembl"/>
        </authorList>
    </citation>
    <scope>IDENTIFICATION</scope>
</reference>
<evidence type="ECO:0000256" key="1">
    <source>
        <dbReference type="SAM" id="MobiDB-lite"/>
    </source>
</evidence>
<dbReference type="InParanoid" id="A0A3Q3E3C9"/>
<proteinExistence type="predicted"/>
<dbReference type="Pfam" id="PF07004">
    <property type="entry name" value="SHIPPO-rpt"/>
    <property type="match status" value="2"/>
</dbReference>
<dbReference type="AlphaFoldDB" id="A0A3Q3E3C9"/>
<dbReference type="Proteomes" id="UP000261660">
    <property type="component" value="Unplaced"/>
</dbReference>
<dbReference type="Ensembl" id="ENSLBET00000000448.1">
    <property type="protein sequence ID" value="ENSLBEP00000000431.1"/>
    <property type="gene ID" value="ENSLBEG00000000351.1"/>
</dbReference>
<evidence type="ECO:0000313" key="3">
    <source>
        <dbReference type="Proteomes" id="UP000261660"/>
    </source>
</evidence>
<feature type="region of interest" description="Disordered" evidence="1">
    <location>
        <begin position="81"/>
        <end position="100"/>
    </location>
</feature>
<reference evidence="2" key="1">
    <citation type="submission" date="2025-08" db="UniProtKB">
        <authorList>
            <consortium name="Ensembl"/>
        </authorList>
    </citation>
    <scope>IDENTIFICATION</scope>
</reference>
<dbReference type="GeneTree" id="ENSGT01110000269195"/>
<dbReference type="InterPro" id="IPR010736">
    <property type="entry name" value="SHIPPO-rpt"/>
</dbReference>
<evidence type="ECO:0000313" key="2">
    <source>
        <dbReference type="Ensembl" id="ENSLBEP00000000431.1"/>
    </source>
</evidence>